<dbReference type="Proteomes" id="UP000239614">
    <property type="component" value="Unassembled WGS sequence"/>
</dbReference>
<protein>
    <submittedName>
        <fullName evidence="1">Uncharacterized protein</fullName>
    </submittedName>
</protein>
<dbReference type="AlphaFoldDB" id="A0A2T0AKK5"/>
<organism evidence="1 2">
    <name type="scientific">Clostridium thermopalmarium DSM 5974</name>
    <dbReference type="NCBI Taxonomy" id="1121340"/>
    <lineage>
        <taxon>Bacteria</taxon>
        <taxon>Bacillati</taxon>
        <taxon>Bacillota</taxon>
        <taxon>Clostridia</taxon>
        <taxon>Eubacteriales</taxon>
        <taxon>Clostridiaceae</taxon>
        <taxon>Clostridium</taxon>
    </lineage>
</organism>
<name>A0A2T0AKK5_9CLOT</name>
<evidence type="ECO:0000313" key="1">
    <source>
        <dbReference type="EMBL" id="PRR69124.1"/>
    </source>
</evidence>
<sequence length="462" mass="51742">MIDEKQCEPVNVLSDDWSKAKCDKYDYMMAVFCGGAAGLIDVFFVGDPLTSVLGKKVDNVADGFVKKAAHFFWKNDKRTKGKSKDMPKTLEQCISYLEQAFPVNYDARYAKDLAVEKGVLDGMRPINHHLLALAHSPDPIGLIFSIIDQFMGYATFIDKGKIIHAIPQKTSGAIPYLQGTNLPSMVFCGFVNWIGHIISDLVGSSSTRKPGKIGRGAGIPMPFYELFLLCDFGNFDGKTFAETMISVFEEGYDARFGVTMAIPVVINELMIKVLWTVRQKFIRKKTWKESIPTSKHADLRIMLIVGNGTLCLVDGADAAVHGITEGNIVSFICHLNLVGWVRLVMLVLKELRIRFGPIIDQALNQFVDKILSDLRTPAEKERICAFYGRLEVYDKYLTELLAEFVAAVEKEYQELYIEIEATFDDTRNSSDRAEHSVKLAQVSGVDESRIVKSRKDLDDLFG</sequence>
<keyword evidence="2" id="KW-1185">Reference proteome</keyword>
<dbReference type="OrthoDB" id="1692525at2"/>
<dbReference type="EMBL" id="PVXN01000068">
    <property type="protein sequence ID" value="PRR69124.1"/>
    <property type="molecule type" value="Genomic_DNA"/>
</dbReference>
<reference evidence="1 2" key="1">
    <citation type="submission" date="2018-03" db="EMBL/GenBank/DDBJ databases">
        <title>Genome sequence of Clostridium thermopalmarium DSM 5974.</title>
        <authorList>
            <person name="Poehlein A."/>
            <person name="Daniel R."/>
        </authorList>
    </citation>
    <scope>NUCLEOTIDE SEQUENCE [LARGE SCALE GENOMIC DNA]</scope>
    <source>
        <strain evidence="1 2">DSM 5974</strain>
    </source>
</reference>
<comment type="caution">
    <text evidence="1">The sequence shown here is derived from an EMBL/GenBank/DDBJ whole genome shotgun (WGS) entry which is preliminary data.</text>
</comment>
<evidence type="ECO:0000313" key="2">
    <source>
        <dbReference type="Proteomes" id="UP000239614"/>
    </source>
</evidence>
<accession>A0A2T0AKK5</accession>
<dbReference type="RefSeq" id="WP_106024815.1">
    <property type="nucleotide sequence ID" value="NZ_PVXN01000068.1"/>
</dbReference>
<proteinExistence type="predicted"/>
<gene>
    <name evidence="1" type="ORF">CPAL_26420</name>
</gene>